<proteinExistence type="predicted"/>
<accession>A0A7M3T5H3</accession>
<keyword evidence="1 3" id="KW-0808">Transferase</keyword>
<gene>
    <name evidence="3" type="ORF">G5B40_18490</name>
</gene>
<dbReference type="AlphaFoldDB" id="A0A7M3T5H3"/>
<dbReference type="KEGG" id="hdh:G5B40_18490"/>
<dbReference type="Gene3D" id="3.40.50.10540">
    <property type="entry name" value="Crotonobetainyl-coa:carnitine coa-transferase, domain 1"/>
    <property type="match status" value="1"/>
</dbReference>
<organism evidence="3 4">
    <name type="scientific">Pikeienuella piscinae</name>
    <dbReference type="NCBI Taxonomy" id="2748098"/>
    <lineage>
        <taxon>Bacteria</taxon>
        <taxon>Pseudomonadati</taxon>
        <taxon>Pseudomonadota</taxon>
        <taxon>Alphaproteobacteria</taxon>
        <taxon>Rhodobacterales</taxon>
        <taxon>Paracoccaceae</taxon>
        <taxon>Pikeienuella</taxon>
    </lineage>
</organism>
<dbReference type="InterPro" id="IPR044855">
    <property type="entry name" value="CoA-Trfase_III_dom3_sf"/>
</dbReference>
<protein>
    <submittedName>
        <fullName evidence="3">CoA transferase</fullName>
    </submittedName>
</protein>
<dbReference type="GO" id="GO:0008410">
    <property type="term" value="F:CoA-transferase activity"/>
    <property type="evidence" value="ECO:0007669"/>
    <property type="project" value="TreeGrafter"/>
</dbReference>
<sequence>MTGLPLDGVRVLSVEQYGAGPFASLYLADMGAEVIKIEPPTAPGRPGGDSSRRSGPHFLGEGDSHFFQTFNRNKRSLTLDLKRAEGREILHALLPGADAVMNNLRGDQPAKLGVDYDALGGLKPAIVCAHLSAYGRTGARAGWPGYDFLMQAEAGYLSLTGEPGAPPARMGLSIIDYMTGVTTAFALVAALLAAARTGRGRDVDVSLFDVAMHQLSYPATWYLNEGDAIGRRPRSGHPSVVPCETMPTKDGWIFVMCVLPKFWEGLAAALGRPDLPRDPRFADPAGRLANRDALMAILDPLTKTRTTAEWMEVFAGTVPAAPVLDFGAALDNPFFRERGGVRTVPHPVRPGFGMVANPIRAGAAPDDRPAPALGADTDALLREIGVAPARIRALRAAGVI</sequence>
<evidence type="ECO:0000313" key="4">
    <source>
        <dbReference type="Proteomes" id="UP000503336"/>
    </source>
</evidence>
<dbReference type="Proteomes" id="UP000503336">
    <property type="component" value="Chromosome"/>
</dbReference>
<dbReference type="InterPro" id="IPR050483">
    <property type="entry name" value="CoA-transferase_III_domain"/>
</dbReference>
<dbReference type="InterPro" id="IPR023606">
    <property type="entry name" value="CoA-Trfase_III_dom_1_sf"/>
</dbReference>
<evidence type="ECO:0000256" key="1">
    <source>
        <dbReference type="ARBA" id="ARBA00022679"/>
    </source>
</evidence>
<keyword evidence="4" id="KW-1185">Reference proteome</keyword>
<evidence type="ECO:0000313" key="3">
    <source>
        <dbReference type="EMBL" id="QIE57254.1"/>
    </source>
</evidence>
<reference evidence="3 4" key="1">
    <citation type="submission" date="2020-02" db="EMBL/GenBank/DDBJ databases">
        <title>complete genome sequence of Rhodobacteraceae bacterium.</title>
        <authorList>
            <person name="Park J."/>
            <person name="Kim Y.-S."/>
            <person name="Kim K.-H."/>
        </authorList>
    </citation>
    <scope>NUCLEOTIDE SEQUENCE [LARGE SCALE GENOMIC DNA]</scope>
    <source>
        <strain evidence="3 4">RR4-56</strain>
    </source>
</reference>
<dbReference type="RefSeq" id="WP_165101827.1">
    <property type="nucleotide sequence ID" value="NZ_CP049056.1"/>
</dbReference>
<feature type="region of interest" description="Disordered" evidence="2">
    <location>
        <begin position="37"/>
        <end position="58"/>
    </location>
</feature>
<name>A0A7M3T5H3_9RHOB</name>
<dbReference type="Pfam" id="PF02515">
    <property type="entry name" value="CoA_transf_3"/>
    <property type="match status" value="1"/>
</dbReference>
<dbReference type="PANTHER" id="PTHR48207:SF3">
    <property type="entry name" value="SUCCINATE--HYDROXYMETHYLGLUTARATE COA-TRANSFERASE"/>
    <property type="match status" value="1"/>
</dbReference>
<dbReference type="SUPFAM" id="SSF89796">
    <property type="entry name" value="CoA-transferase family III (CaiB/BaiF)"/>
    <property type="match status" value="1"/>
</dbReference>
<dbReference type="PANTHER" id="PTHR48207">
    <property type="entry name" value="SUCCINATE--HYDROXYMETHYLGLUTARATE COA-TRANSFERASE"/>
    <property type="match status" value="1"/>
</dbReference>
<dbReference type="InterPro" id="IPR003673">
    <property type="entry name" value="CoA-Trfase_fam_III"/>
</dbReference>
<dbReference type="Gene3D" id="3.30.1540.10">
    <property type="entry name" value="formyl-coa transferase, domain 3"/>
    <property type="match status" value="1"/>
</dbReference>
<evidence type="ECO:0000256" key="2">
    <source>
        <dbReference type="SAM" id="MobiDB-lite"/>
    </source>
</evidence>
<dbReference type="EMBL" id="CP049056">
    <property type="protein sequence ID" value="QIE57254.1"/>
    <property type="molecule type" value="Genomic_DNA"/>
</dbReference>